<name>A0A4Q7ZCT3_9ACTN</name>
<comment type="caution">
    <text evidence="1">The sequence shown here is derived from an EMBL/GenBank/DDBJ whole genome shotgun (WGS) entry which is preliminary data.</text>
</comment>
<keyword evidence="2" id="KW-1185">Reference proteome</keyword>
<accession>A0A4Q7ZCT3</accession>
<sequence length="102" mass="10737">MTQPDIRINSDAVRRHAGMVDEFGTMIDEAAQAGGWVRASNDAYGLLYGSVFTGVLNPIQDGTIGAIRDAVTATQSLADLLRATAGDMDTSDDNAARRLGGH</sequence>
<gene>
    <name evidence="1" type="ORF">EV385_0198</name>
</gene>
<dbReference type="AlphaFoldDB" id="A0A4Q7ZCT3"/>
<evidence type="ECO:0000313" key="2">
    <source>
        <dbReference type="Proteomes" id="UP000292564"/>
    </source>
</evidence>
<protein>
    <submittedName>
        <fullName evidence="1">Excreted virulence factor EspC (Type VII ESX diderm)</fullName>
    </submittedName>
</protein>
<dbReference type="EMBL" id="SHKY01000001">
    <property type="protein sequence ID" value="RZU48482.1"/>
    <property type="molecule type" value="Genomic_DNA"/>
</dbReference>
<organism evidence="1 2">
    <name type="scientific">Krasilnikovia cinnamomea</name>
    <dbReference type="NCBI Taxonomy" id="349313"/>
    <lineage>
        <taxon>Bacteria</taxon>
        <taxon>Bacillati</taxon>
        <taxon>Actinomycetota</taxon>
        <taxon>Actinomycetes</taxon>
        <taxon>Micromonosporales</taxon>
        <taxon>Micromonosporaceae</taxon>
        <taxon>Krasilnikovia</taxon>
    </lineage>
</organism>
<dbReference type="Proteomes" id="UP000292564">
    <property type="component" value="Unassembled WGS sequence"/>
</dbReference>
<proteinExistence type="predicted"/>
<evidence type="ECO:0000313" key="1">
    <source>
        <dbReference type="EMBL" id="RZU48482.1"/>
    </source>
</evidence>
<dbReference type="RefSeq" id="WP_130507718.1">
    <property type="nucleotide sequence ID" value="NZ_SHKY01000001.1"/>
</dbReference>
<reference evidence="1 2" key="1">
    <citation type="submission" date="2019-02" db="EMBL/GenBank/DDBJ databases">
        <title>Sequencing the genomes of 1000 actinobacteria strains.</title>
        <authorList>
            <person name="Klenk H.-P."/>
        </authorList>
    </citation>
    <scope>NUCLEOTIDE SEQUENCE [LARGE SCALE GENOMIC DNA]</scope>
    <source>
        <strain evidence="1 2">DSM 45162</strain>
    </source>
</reference>
<dbReference type="Pfam" id="PF10824">
    <property type="entry name" value="T7SS_ESX_EspC"/>
    <property type="match status" value="1"/>
</dbReference>
<dbReference type="OrthoDB" id="3402696at2"/>
<dbReference type="InterPro" id="IPR022536">
    <property type="entry name" value="EspC"/>
</dbReference>
<dbReference type="GO" id="GO:0009306">
    <property type="term" value="P:protein secretion"/>
    <property type="evidence" value="ECO:0007669"/>
    <property type="project" value="InterPro"/>
</dbReference>